<organism evidence="4 5">
    <name type="scientific">Mycolicibacterium iranicum</name>
    <name type="common">Mycobacterium iranicum</name>
    <dbReference type="NCBI Taxonomy" id="912594"/>
    <lineage>
        <taxon>Bacteria</taxon>
        <taxon>Bacillati</taxon>
        <taxon>Actinomycetota</taxon>
        <taxon>Actinomycetes</taxon>
        <taxon>Mycobacteriales</taxon>
        <taxon>Mycobacteriaceae</taxon>
        <taxon>Mycolicibacterium</taxon>
    </lineage>
</organism>
<proteinExistence type="predicted"/>
<dbReference type="EMBL" id="LQPC01000065">
    <property type="protein sequence ID" value="ORV82505.1"/>
    <property type="molecule type" value="Genomic_DNA"/>
</dbReference>
<comment type="subcellular location">
    <subcellularLocation>
        <location evidence="1">Membrane</location>
    </subcellularLocation>
</comment>
<dbReference type="AlphaFoldDB" id="A0A1X1W7C0"/>
<evidence type="ECO:0000313" key="4">
    <source>
        <dbReference type="EMBL" id="ORV82505.1"/>
    </source>
</evidence>
<name>A0A1X1W7C0_MYCIR</name>
<reference evidence="4 5" key="1">
    <citation type="submission" date="2016-01" db="EMBL/GenBank/DDBJ databases">
        <title>The new phylogeny of the genus Mycobacterium.</title>
        <authorList>
            <person name="Tarcisio F."/>
            <person name="Conor M."/>
            <person name="Antonella G."/>
            <person name="Elisabetta G."/>
            <person name="Giulia F.S."/>
            <person name="Sara T."/>
            <person name="Anna F."/>
            <person name="Clotilde B."/>
            <person name="Roberto B."/>
            <person name="Veronica D.S."/>
            <person name="Fabio R."/>
            <person name="Monica P."/>
            <person name="Olivier J."/>
            <person name="Enrico T."/>
            <person name="Nicola S."/>
        </authorList>
    </citation>
    <scope>NUCLEOTIDE SEQUENCE [LARGE SCALE GENOMIC DNA]</scope>
    <source>
        <strain evidence="4 5">DSM 45541</strain>
    </source>
</reference>
<dbReference type="Proteomes" id="UP000193622">
    <property type="component" value="Unassembled WGS sequence"/>
</dbReference>
<dbReference type="PANTHER" id="PTHR37042">
    <property type="entry name" value="OUTER MEMBRANE PROTEIN RV1973"/>
    <property type="match status" value="1"/>
</dbReference>
<comment type="caution">
    <text evidence="4">The sequence shown here is derived from an EMBL/GenBank/DDBJ whole genome shotgun (WGS) entry which is preliminary data.</text>
</comment>
<evidence type="ECO:0000256" key="3">
    <source>
        <dbReference type="SAM" id="Phobius"/>
    </source>
</evidence>
<protein>
    <recommendedName>
        <fullName evidence="6">Mammalian cell entry protein</fullName>
    </recommendedName>
</protein>
<evidence type="ECO:0000313" key="5">
    <source>
        <dbReference type="Proteomes" id="UP000193622"/>
    </source>
</evidence>
<accession>A0A1X1W7C0</accession>
<evidence type="ECO:0000256" key="1">
    <source>
        <dbReference type="ARBA" id="ARBA00004370"/>
    </source>
</evidence>
<gene>
    <name evidence="4" type="ORF">AWC12_28330</name>
</gene>
<keyword evidence="3" id="KW-1133">Transmembrane helix</keyword>
<feature type="transmembrane region" description="Helical" evidence="3">
    <location>
        <begin position="20"/>
        <end position="46"/>
    </location>
</feature>
<dbReference type="GO" id="GO:0016020">
    <property type="term" value="C:membrane"/>
    <property type="evidence" value="ECO:0007669"/>
    <property type="project" value="UniProtKB-SubCell"/>
</dbReference>
<sequence length="198" mass="21409">MPDDEQVPEHEPRGGGVHGVFTGFGVASAVLGVVALIAVVLAAMVWSGHRDETAELRYRTQVLQVAAEWTGVLINMNKDTVDADMAKLHEGTVGQLNADFETSVEPFRRLVQTLQSTTTGQVDSVAIETIHHDQPGAQPPPEADLAGFSSRTDTVMVIATSLSENSGTEEPQTVRWTLRLDVTDVDGKLLISRLEPIR</sequence>
<evidence type="ECO:0000256" key="2">
    <source>
        <dbReference type="ARBA" id="ARBA00023136"/>
    </source>
</evidence>
<keyword evidence="2 3" id="KW-0472">Membrane</keyword>
<dbReference type="PANTHER" id="PTHR37042:SF4">
    <property type="entry name" value="OUTER MEMBRANE PROTEIN RV1973"/>
    <property type="match status" value="1"/>
</dbReference>
<evidence type="ECO:0008006" key="6">
    <source>
        <dbReference type="Google" id="ProtNLM"/>
    </source>
</evidence>
<keyword evidence="3" id="KW-0812">Transmembrane</keyword>